<gene>
    <name evidence="5" type="ORF">GV829_01665</name>
</gene>
<evidence type="ECO:0000313" key="5">
    <source>
        <dbReference type="EMBL" id="QJQ31306.1"/>
    </source>
</evidence>
<dbReference type="PROSITE" id="PS50043">
    <property type="entry name" value="HTH_LUXR_2"/>
    <property type="match status" value="1"/>
</dbReference>
<dbReference type="Pfam" id="PF00196">
    <property type="entry name" value="GerE"/>
    <property type="match status" value="1"/>
</dbReference>
<protein>
    <submittedName>
        <fullName evidence="5">LuxR family transcriptional regulator</fullName>
    </submittedName>
</protein>
<evidence type="ECO:0000313" key="6">
    <source>
        <dbReference type="Proteomes" id="UP000503018"/>
    </source>
</evidence>
<proteinExistence type="predicted"/>
<dbReference type="PANTHER" id="PTHR44688">
    <property type="entry name" value="DNA-BINDING TRANSCRIPTIONAL ACTIVATOR DEVR_DOSR"/>
    <property type="match status" value="1"/>
</dbReference>
<dbReference type="Proteomes" id="UP000503018">
    <property type="component" value="Chromosome"/>
</dbReference>
<dbReference type="RefSeq" id="WP_169943523.1">
    <property type="nucleotide sequence ID" value="NZ_CP053015.1"/>
</dbReference>
<evidence type="ECO:0000256" key="2">
    <source>
        <dbReference type="ARBA" id="ARBA00023125"/>
    </source>
</evidence>
<feature type="domain" description="HTH luxR-type" evidence="4">
    <location>
        <begin position="188"/>
        <end position="253"/>
    </location>
</feature>
<keyword evidence="2" id="KW-0238">DNA-binding</keyword>
<dbReference type="SMART" id="SM00421">
    <property type="entry name" value="HTH_LUXR"/>
    <property type="match status" value="1"/>
</dbReference>
<dbReference type="PRINTS" id="PR00038">
    <property type="entry name" value="HTHLUXR"/>
</dbReference>
<evidence type="ECO:0000256" key="3">
    <source>
        <dbReference type="ARBA" id="ARBA00023163"/>
    </source>
</evidence>
<name>A0A6M4ARG7_9SPHN</name>
<evidence type="ECO:0000259" key="4">
    <source>
        <dbReference type="PROSITE" id="PS50043"/>
    </source>
</evidence>
<keyword evidence="3" id="KW-0804">Transcription</keyword>
<keyword evidence="6" id="KW-1185">Reference proteome</keyword>
<dbReference type="GO" id="GO:0006355">
    <property type="term" value="P:regulation of DNA-templated transcription"/>
    <property type="evidence" value="ECO:0007669"/>
    <property type="project" value="InterPro"/>
</dbReference>
<dbReference type="GO" id="GO:0003677">
    <property type="term" value="F:DNA binding"/>
    <property type="evidence" value="ECO:0007669"/>
    <property type="project" value="UniProtKB-KW"/>
</dbReference>
<dbReference type="InterPro" id="IPR005143">
    <property type="entry name" value="TF_LuxR_autoind-bd_dom"/>
</dbReference>
<dbReference type="InterPro" id="IPR036388">
    <property type="entry name" value="WH-like_DNA-bd_sf"/>
</dbReference>
<dbReference type="InterPro" id="IPR000792">
    <property type="entry name" value="Tscrpt_reg_LuxR_C"/>
</dbReference>
<dbReference type="EMBL" id="CP053015">
    <property type="protein sequence ID" value="QJQ31306.1"/>
    <property type="molecule type" value="Genomic_DNA"/>
</dbReference>
<dbReference type="AlphaFoldDB" id="A0A6M4ARG7"/>
<accession>A0A6M4ARG7</accession>
<dbReference type="SUPFAM" id="SSF46894">
    <property type="entry name" value="C-terminal effector domain of the bipartite response regulators"/>
    <property type="match status" value="1"/>
</dbReference>
<organism evidence="5 6">
    <name type="scientific">Sphingomonas lacunae</name>
    <dbReference type="NCBI Taxonomy" id="2698828"/>
    <lineage>
        <taxon>Bacteria</taxon>
        <taxon>Pseudomonadati</taxon>
        <taxon>Pseudomonadota</taxon>
        <taxon>Alphaproteobacteria</taxon>
        <taxon>Sphingomonadales</taxon>
        <taxon>Sphingomonadaceae</taxon>
        <taxon>Sphingomonas</taxon>
    </lineage>
</organism>
<reference evidence="5 6" key="1">
    <citation type="submission" date="2020-01" db="EMBL/GenBank/DDBJ databases">
        <title>Sphingomonas sp. strain CSW-10.</title>
        <authorList>
            <person name="Chen W.-M."/>
        </authorList>
    </citation>
    <scope>NUCLEOTIDE SEQUENCE [LARGE SCALE GENOMIC DNA]</scope>
    <source>
        <strain evidence="5 6">CSW-10</strain>
    </source>
</reference>
<dbReference type="InterPro" id="IPR016032">
    <property type="entry name" value="Sig_transdc_resp-reg_C-effctor"/>
</dbReference>
<keyword evidence="1" id="KW-0805">Transcription regulation</keyword>
<evidence type="ECO:0000256" key="1">
    <source>
        <dbReference type="ARBA" id="ARBA00023015"/>
    </source>
</evidence>
<dbReference type="CDD" id="cd06170">
    <property type="entry name" value="LuxR_C_like"/>
    <property type="match status" value="1"/>
</dbReference>
<sequence length="260" mass="28459">MTGTETIDPSTPRDPAAICWPQMPALVEEIREAGARIGLPYIAVQSDLGDPHPMSDQEGRPYAETSFEWLNPDDHYWKDRKLALHAPLLTASRLISEPFYFSRGKLVTWRETTLLDSIDKAMLADSAGPGDSIIAPVHLPRGLVGAVFWCSREPVAIAEIFAREAAYLHTLALRFVATHIEARRRPRQNSGLQSLTRREVQCLRWAAAGKTDGEIGIILSLSVSTVRFHLRNAAGKLGATGRAQAIQIAAGLGYVGARLA</sequence>
<dbReference type="PANTHER" id="PTHR44688:SF16">
    <property type="entry name" value="DNA-BINDING TRANSCRIPTIONAL ACTIVATOR DEVR_DOSR"/>
    <property type="match status" value="1"/>
</dbReference>
<dbReference type="Pfam" id="PF03472">
    <property type="entry name" value="Autoind_bind"/>
    <property type="match status" value="1"/>
</dbReference>
<dbReference type="Gene3D" id="1.10.10.10">
    <property type="entry name" value="Winged helix-like DNA-binding domain superfamily/Winged helix DNA-binding domain"/>
    <property type="match status" value="1"/>
</dbReference>
<dbReference type="KEGG" id="slan:GV829_01665"/>